<evidence type="ECO:0000313" key="10">
    <source>
        <dbReference type="EMBL" id="WEW56592.1"/>
    </source>
</evidence>
<dbReference type="GO" id="GO:0005829">
    <property type="term" value="C:cytosol"/>
    <property type="evidence" value="ECO:0007669"/>
    <property type="project" value="TreeGrafter"/>
</dbReference>
<accession>A0AAF0IH90</accession>
<keyword evidence="11" id="KW-1185">Reference proteome</keyword>
<dbReference type="PROSITE" id="PS50235">
    <property type="entry name" value="USP_3"/>
    <property type="match status" value="1"/>
</dbReference>
<dbReference type="SUPFAM" id="SSF54001">
    <property type="entry name" value="Cysteine proteinases"/>
    <property type="match status" value="1"/>
</dbReference>
<evidence type="ECO:0000259" key="9">
    <source>
        <dbReference type="PROSITE" id="PS50235"/>
    </source>
</evidence>
<gene>
    <name evidence="10" type="ORF">PRK78_002039</name>
</gene>
<dbReference type="Gene3D" id="3.90.70.10">
    <property type="entry name" value="Cysteine proteinases"/>
    <property type="match status" value="2"/>
</dbReference>
<dbReference type="InterPro" id="IPR038765">
    <property type="entry name" value="Papain-like_cys_pep_sf"/>
</dbReference>
<reference evidence="10" key="1">
    <citation type="submission" date="2023-03" db="EMBL/GenBank/DDBJ databases">
        <title>Emydomyces testavorans Genome Sequence.</title>
        <authorList>
            <person name="Hoyer L."/>
        </authorList>
    </citation>
    <scope>NUCLEOTIDE SEQUENCE</scope>
    <source>
        <strain evidence="10">16-2883</strain>
    </source>
</reference>
<evidence type="ECO:0000256" key="8">
    <source>
        <dbReference type="SAM" id="MobiDB-lite"/>
    </source>
</evidence>
<evidence type="ECO:0000256" key="4">
    <source>
        <dbReference type="ARBA" id="ARBA00022670"/>
    </source>
</evidence>
<feature type="domain" description="USP" evidence="9">
    <location>
        <begin position="128"/>
        <end position="578"/>
    </location>
</feature>
<dbReference type="InterPro" id="IPR050164">
    <property type="entry name" value="Peptidase_C19"/>
</dbReference>
<name>A0AAF0IH90_9EURO</name>
<evidence type="ECO:0000256" key="7">
    <source>
        <dbReference type="ARBA" id="ARBA00022807"/>
    </source>
</evidence>
<organism evidence="10 11">
    <name type="scientific">Emydomyces testavorans</name>
    <dbReference type="NCBI Taxonomy" id="2070801"/>
    <lineage>
        <taxon>Eukaryota</taxon>
        <taxon>Fungi</taxon>
        <taxon>Dikarya</taxon>
        <taxon>Ascomycota</taxon>
        <taxon>Pezizomycotina</taxon>
        <taxon>Eurotiomycetes</taxon>
        <taxon>Eurotiomycetidae</taxon>
        <taxon>Onygenales</taxon>
        <taxon>Nannizziopsiaceae</taxon>
        <taxon>Emydomyces</taxon>
    </lineage>
</organism>
<sequence>MSSGIHRFLTRREKFHKRKDLSSWGSKNASTVSATESAIIQTWKLFSIEQKEADSSGQQNKATKQLVSRLEQRISAYGIPNLGKPQIRYALQSKYADGDAEKAFELMLVIQDSIEGILRTYRPSTKLLGAENRLGVTCYLDALLFAMFARLDFFEGVLYKPFDDEPRRNLVILLRLWVNLLRSGKLITTDITKELQDALAACGWADAALSKQQDASEAFTFITEKLELPLITLKMDIFHTGKEETGDDHKFVNERLLEVAIPPSNDGKPVTLEECLEAYFNNRVEIKRFLERQNTLNSMTSVDSLSKGHSSHIETVDFDVSPISSPLFSASRLTPFPELPADPSSVSESPVTPLTPVSPTRSLRPHRTSSIVRERFFPDTDNSHISNEGSSGRPMNRPRKGSVRKEVMMPAWQIFSLIPWYTDSIPTNHAETAAHFSTRRPILGMCLKRYSVLPEGRAIRLDTYVDIPTEIGLPHFIKDDNLEDDAPLYGNFKLSLQAMVCHRGNSVDSGHYIAFVRGTSLADLDSSLSSYSLKDDIFLDHENYWLRFDDIAQERITLIDIEKALKDESPYLLFYQIVPIEADPADLTPPPYEESDRYGDVLFEKGLYAASQSTSENDLQEPALRWNLSTDTTGVNCTSEYSEERPNDPRKKSRSRSRPASSEKKLSTALSSYLSRKKSAEPLSAAQSMERVNSGDQRCSEDICRGIEKAVRSPALKKTTRPDRECMVM</sequence>
<feature type="compositionally biased region" description="Low complexity" evidence="8">
    <location>
        <begin position="343"/>
        <end position="360"/>
    </location>
</feature>
<proteinExistence type="inferred from homology"/>
<dbReference type="InterPro" id="IPR001394">
    <property type="entry name" value="Peptidase_C19_UCH"/>
</dbReference>
<dbReference type="PANTHER" id="PTHR24006:SF722">
    <property type="entry name" value="UBIQUITIN CARBOXYL-TERMINAL HYDROLASE 48"/>
    <property type="match status" value="1"/>
</dbReference>
<dbReference type="InterPro" id="IPR028889">
    <property type="entry name" value="USP"/>
</dbReference>
<evidence type="ECO:0000256" key="6">
    <source>
        <dbReference type="ARBA" id="ARBA00022801"/>
    </source>
</evidence>
<keyword evidence="4" id="KW-0645">Protease</keyword>
<evidence type="ECO:0000256" key="3">
    <source>
        <dbReference type="ARBA" id="ARBA00012759"/>
    </source>
</evidence>
<feature type="region of interest" description="Disordered" evidence="8">
    <location>
        <begin position="635"/>
        <end position="698"/>
    </location>
</feature>
<keyword evidence="6" id="KW-0378">Hydrolase</keyword>
<dbReference type="Proteomes" id="UP001219355">
    <property type="component" value="Chromosome 1"/>
</dbReference>
<dbReference type="AlphaFoldDB" id="A0AAF0IH90"/>
<feature type="region of interest" description="Disordered" evidence="8">
    <location>
        <begin position="379"/>
        <end position="402"/>
    </location>
</feature>
<dbReference type="GO" id="GO:0004843">
    <property type="term" value="F:cysteine-type deubiquitinase activity"/>
    <property type="evidence" value="ECO:0007669"/>
    <property type="project" value="UniProtKB-EC"/>
</dbReference>
<evidence type="ECO:0000256" key="1">
    <source>
        <dbReference type="ARBA" id="ARBA00000707"/>
    </source>
</evidence>
<feature type="compositionally biased region" description="Polar residues" evidence="8">
    <location>
        <begin position="685"/>
        <end position="697"/>
    </location>
</feature>
<protein>
    <recommendedName>
        <fullName evidence="3">ubiquitinyl hydrolase 1</fullName>
        <ecNumber evidence="3">3.4.19.12</ecNumber>
    </recommendedName>
</protein>
<dbReference type="Pfam" id="PF00443">
    <property type="entry name" value="UCH"/>
    <property type="match status" value="1"/>
</dbReference>
<feature type="region of interest" description="Disordered" evidence="8">
    <location>
        <begin position="339"/>
        <end position="365"/>
    </location>
</feature>
<evidence type="ECO:0000256" key="2">
    <source>
        <dbReference type="ARBA" id="ARBA00009085"/>
    </source>
</evidence>
<dbReference type="GO" id="GO:0006508">
    <property type="term" value="P:proteolysis"/>
    <property type="evidence" value="ECO:0007669"/>
    <property type="project" value="UniProtKB-KW"/>
</dbReference>
<dbReference type="GO" id="GO:0016579">
    <property type="term" value="P:protein deubiquitination"/>
    <property type="evidence" value="ECO:0007669"/>
    <property type="project" value="InterPro"/>
</dbReference>
<dbReference type="EC" id="3.4.19.12" evidence="3"/>
<keyword evidence="5" id="KW-0833">Ubl conjugation pathway</keyword>
<comment type="similarity">
    <text evidence="2">Belongs to the peptidase C19 family.</text>
</comment>
<evidence type="ECO:0000256" key="5">
    <source>
        <dbReference type="ARBA" id="ARBA00022786"/>
    </source>
</evidence>
<dbReference type="PANTHER" id="PTHR24006">
    <property type="entry name" value="UBIQUITIN CARBOXYL-TERMINAL HYDROLASE"/>
    <property type="match status" value="1"/>
</dbReference>
<evidence type="ECO:0000313" key="11">
    <source>
        <dbReference type="Proteomes" id="UP001219355"/>
    </source>
</evidence>
<comment type="catalytic activity">
    <reaction evidence="1">
        <text>Thiol-dependent hydrolysis of ester, thioester, amide, peptide and isopeptide bonds formed by the C-terminal Gly of ubiquitin (a 76-residue protein attached to proteins as an intracellular targeting signal).</text>
        <dbReference type="EC" id="3.4.19.12"/>
    </reaction>
</comment>
<dbReference type="EMBL" id="CP120627">
    <property type="protein sequence ID" value="WEW56592.1"/>
    <property type="molecule type" value="Genomic_DNA"/>
</dbReference>
<dbReference type="GO" id="GO:0005634">
    <property type="term" value="C:nucleus"/>
    <property type="evidence" value="ECO:0007669"/>
    <property type="project" value="UniProtKB-SubCell"/>
</dbReference>
<keyword evidence="7" id="KW-0788">Thiol protease</keyword>